<evidence type="ECO:0000259" key="1">
    <source>
        <dbReference type="Pfam" id="PF10108"/>
    </source>
</evidence>
<dbReference type="GO" id="GO:0003676">
    <property type="term" value="F:nucleic acid binding"/>
    <property type="evidence" value="ECO:0007669"/>
    <property type="project" value="InterPro"/>
</dbReference>
<gene>
    <name evidence="2" type="ORF">ENS64_05180</name>
</gene>
<keyword evidence="2" id="KW-0540">Nuclease</keyword>
<dbReference type="InterPro" id="IPR019288">
    <property type="entry name" value="3'-5'_exonuclease_PolB-like"/>
</dbReference>
<name>A0A7C4QH39_9PLAN</name>
<dbReference type="GO" id="GO:0004527">
    <property type="term" value="F:exonuclease activity"/>
    <property type="evidence" value="ECO:0007669"/>
    <property type="project" value="UniProtKB-KW"/>
</dbReference>
<protein>
    <submittedName>
        <fullName evidence="2">3'-5' exonuclease</fullName>
    </submittedName>
</protein>
<dbReference type="InterPro" id="IPR036397">
    <property type="entry name" value="RNaseH_sf"/>
</dbReference>
<dbReference type="EMBL" id="DSVQ01000011">
    <property type="protein sequence ID" value="HGT38641.1"/>
    <property type="molecule type" value="Genomic_DNA"/>
</dbReference>
<reference evidence="2" key="1">
    <citation type="journal article" date="2020" name="mSystems">
        <title>Genome- and Community-Level Interaction Insights into Carbon Utilization and Element Cycling Functions of Hydrothermarchaeota in Hydrothermal Sediment.</title>
        <authorList>
            <person name="Zhou Z."/>
            <person name="Liu Y."/>
            <person name="Xu W."/>
            <person name="Pan J."/>
            <person name="Luo Z.H."/>
            <person name="Li M."/>
        </authorList>
    </citation>
    <scope>NUCLEOTIDE SEQUENCE [LARGE SCALE GENOMIC DNA]</scope>
    <source>
        <strain evidence="2">SpSt-508</strain>
    </source>
</reference>
<dbReference type="SUPFAM" id="SSF53098">
    <property type="entry name" value="Ribonuclease H-like"/>
    <property type="match status" value="1"/>
</dbReference>
<dbReference type="Gene3D" id="3.30.420.10">
    <property type="entry name" value="Ribonuclease H-like superfamily/Ribonuclease H"/>
    <property type="match status" value="1"/>
</dbReference>
<dbReference type="CDD" id="cd05782">
    <property type="entry name" value="DNA_polB_like1_exo"/>
    <property type="match status" value="1"/>
</dbReference>
<evidence type="ECO:0000313" key="2">
    <source>
        <dbReference type="EMBL" id="HGT38641.1"/>
    </source>
</evidence>
<keyword evidence="2" id="KW-0378">Hydrolase</keyword>
<dbReference type="AlphaFoldDB" id="A0A7C4QH39"/>
<proteinExistence type="predicted"/>
<sequence length="275" mass="31134">MAEDRRNRVAYLIFDIEAVADGDLISRIRYPTLNLTPQEATARYRAELLAETGRDVLPTTFMLPIAVAIAKLDAQYHLLDLVTLDAPRYRPAVITRLFWQGWNHYGRPTLVSFNGRSYDLPVLELAAFRYGYALPAWFNVEARSFEQARNRYNAEAHLDLHDLLSNFGASRMTGGLNLLANLIGKPGKSGIDGSQVQDLYDAGRVDAINDYCRCDVLDTYFVFLRSRVLVGKLTLEAEHALVQETKAWLEQQADALPVYAHYLTHWGDWQPPESG</sequence>
<accession>A0A7C4QH39</accession>
<comment type="caution">
    <text evidence="2">The sequence shown here is derived from an EMBL/GenBank/DDBJ whole genome shotgun (WGS) entry which is preliminary data.</text>
</comment>
<organism evidence="2">
    <name type="scientific">Schlesneria paludicola</name>
    <dbReference type="NCBI Taxonomy" id="360056"/>
    <lineage>
        <taxon>Bacteria</taxon>
        <taxon>Pseudomonadati</taxon>
        <taxon>Planctomycetota</taxon>
        <taxon>Planctomycetia</taxon>
        <taxon>Planctomycetales</taxon>
        <taxon>Planctomycetaceae</taxon>
        <taxon>Schlesneria</taxon>
    </lineage>
</organism>
<feature type="domain" description="Predicted 3'-5' exonuclease PolB-like" evidence="1">
    <location>
        <begin position="55"/>
        <end position="266"/>
    </location>
</feature>
<dbReference type="InterPro" id="IPR012337">
    <property type="entry name" value="RNaseH-like_sf"/>
</dbReference>
<dbReference type="Pfam" id="PF10108">
    <property type="entry name" value="DNA_pol_B_exo2"/>
    <property type="match status" value="1"/>
</dbReference>
<keyword evidence="2" id="KW-0269">Exonuclease</keyword>